<dbReference type="OMA" id="QWRYFYF"/>
<dbReference type="InterPro" id="IPR036388">
    <property type="entry name" value="WH-like_DNA-bd_sf"/>
</dbReference>
<evidence type="ECO:0000256" key="1">
    <source>
        <dbReference type="ARBA" id="ARBA00023015"/>
    </source>
</evidence>
<dbReference type="InterPro" id="IPR050661">
    <property type="entry name" value="BglG_antiterminators"/>
</dbReference>
<dbReference type="EMBL" id="QHGZ01000091">
    <property type="protein sequence ID" value="RDY85193.1"/>
    <property type="molecule type" value="Genomic_DNA"/>
</dbReference>
<name>A0A0E1EF48_STRAG</name>
<dbReference type="Proteomes" id="UP000093122">
    <property type="component" value="Unassembled WGS sequence"/>
</dbReference>
<evidence type="ECO:0000256" key="2">
    <source>
        <dbReference type="ARBA" id="ARBA00023163"/>
    </source>
</evidence>
<evidence type="ECO:0000313" key="4">
    <source>
        <dbReference type="EMBL" id="OCM70603.1"/>
    </source>
</evidence>
<dbReference type="EMBL" id="MAWT01000045">
    <property type="protein sequence ID" value="OCM70603.1"/>
    <property type="molecule type" value="Genomic_DNA"/>
</dbReference>
<dbReference type="InterPro" id="IPR007737">
    <property type="entry name" value="Mga_HTH"/>
</dbReference>
<dbReference type="Proteomes" id="UP000256718">
    <property type="component" value="Unassembled WGS sequence"/>
</dbReference>
<organism evidence="4 6">
    <name type="scientific">Streptococcus agalactiae</name>
    <dbReference type="NCBI Taxonomy" id="1311"/>
    <lineage>
        <taxon>Bacteria</taxon>
        <taxon>Bacillati</taxon>
        <taxon>Bacillota</taxon>
        <taxon>Bacilli</taxon>
        <taxon>Lactobacillales</taxon>
        <taxon>Streptococcaceae</taxon>
        <taxon>Streptococcus</taxon>
    </lineage>
</organism>
<accession>A0A0E1EF48</accession>
<feature type="domain" description="Mga helix-turn-helix" evidence="3">
    <location>
        <begin position="78"/>
        <end position="161"/>
    </location>
</feature>
<evidence type="ECO:0000313" key="5">
    <source>
        <dbReference type="EMBL" id="RDY85193.1"/>
    </source>
</evidence>
<proteinExistence type="predicted"/>
<reference evidence="4 6" key="1">
    <citation type="journal article" date="2016" name="Sci. Rep.">
        <title>Serotype IV Streptococcus agalactiae ST-452 has arisen from large genomic recombination events between CC23 and the hypervirulent CC17 lineages.</title>
        <authorList>
            <person name="Campisi E."/>
            <person name="Rinaudo C.D."/>
            <person name="Donati C."/>
            <person name="Barucco M."/>
            <person name="Torricelli G."/>
            <person name="Edwards M.S."/>
            <person name="Baker C.J."/>
            <person name="Margarit I."/>
            <person name="Rosini R."/>
        </authorList>
    </citation>
    <scope>NUCLEOTIDE SEQUENCE [LARGE SCALE GENOMIC DNA]</scope>
    <source>
        <strain evidence="4 6">CZ-PW-140</strain>
    </source>
</reference>
<sequence length="476" mass="55902">MRIEALMEKERRVQYRLLSFLRGSPQAIALKLALLETGLSRATLLKYINNLNSYFEQEKVNCRIVYYKDKLFLEEDYNLSNQEVLKALMKDSIKYTILISLFNQRQFTIVGLSQELMVSEATLNRHLAHLNELLAEFDIAISQGKQIGDELQWRYFYYELFKQLWSYDKCQNMIKKLDLDSLILLIERLAQHTLTREAHQNLGLWFSICHHRLLAMEKISDNLKPIVKHYQCNAFYKRLDAALVLYMSRFALEYREGEVLATFAFLHSQNILPINTMEYIMGFGGPIIDCVTETIIYFKKESILADETSDQVIYQLGQLYSHYYFFKGHILVEQPDLEQTYRLIDHNMRDKLHHISKKIIANVNRIRPLTEDGCSLLTLHLLELLIFSKNSQKMPFRIGLDMTGNAVEQSLLEYRIRQHFSGNNSIQVEPYDEGKGFDMVIYQSHSRPYKAKLTYCLNKGASERELQEIDSLIYDN</sequence>
<protein>
    <submittedName>
        <fullName evidence="4">Trans-acting positive regulator</fullName>
    </submittedName>
</protein>
<evidence type="ECO:0000313" key="6">
    <source>
        <dbReference type="Proteomes" id="UP000093122"/>
    </source>
</evidence>
<comment type="caution">
    <text evidence="4">The sequence shown here is derived from an EMBL/GenBank/DDBJ whole genome shotgun (WGS) entry which is preliminary data.</text>
</comment>
<dbReference type="Gene3D" id="1.10.10.10">
    <property type="entry name" value="Winged helix-like DNA-binding domain superfamily/Winged helix DNA-binding domain"/>
    <property type="match status" value="1"/>
</dbReference>
<dbReference type="RefSeq" id="WP_001217283.1">
    <property type="nucleotide sequence ID" value="NZ_BCNI01000029.1"/>
</dbReference>
<reference evidence="5 7" key="2">
    <citation type="journal article" date="2018" name="Emerg. Microbes Infect.">
        <title>Phenotypic and molecular analysis of nontypeable Group B streptococci: identification of cps2a and hybrid cps2a/cps5 Group B streptococcal capsule gene clusters.</title>
        <authorList>
            <person name="Alhhazmi A."/>
            <person name="Tyrrell G.J."/>
        </authorList>
    </citation>
    <scope>NUCLEOTIDE SEQUENCE [LARGE SCALE GENOMIC DNA]</scope>
    <source>
        <strain evidence="5 7">PLGBS17</strain>
    </source>
</reference>
<keyword evidence="2" id="KW-0804">Transcription</keyword>
<dbReference type="Pfam" id="PF05043">
    <property type="entry name" value="Mga"/>
    <property type="match status" value="1"/>
</dbReference>
<dbReference type="PANTHER" id="PTHR30185">
    <property type="entry name" value="CRYPTIC BETA-GLUCOSIDE BGL OPERON ANTITERMINATOR"/>
    <property type="match status" value="1"/>
</dbReference>
<gene>
    <name evidence="4" type="ORF">AX245_06730</name>
    <name evidence="5" type="ORF">C4618_03340</name>
</gene>
<dbReference type="KEGG" id="sage:EN72_01735"/>
<keyword evidence="1" id="KW-0805">Transcription regulation</keyword>
<evidence type="ECO:0000313" key="7">
    <source>
        <dbReference type="Proteomes" id="UP000256718"/>
    </source>
</evidence>
<dbReference type="PANTHER" id="PTHR30185:SF18">
    <property type="entry name" value="TRANSCRIPTIONAL REGULATOR MTLR"/>
    <property type="match status" value="1"/>
</dbReference>
<evidence type="ECO:0000259" key="3">
    <source>
        <dbReference type="Pfam" id="PF05043"/>
    </source>
</evidence>
<dbReference type="AlphaFoldDB" id="A0A0E1EF48"/>